<dbReference type="Gene3D" id="1.20.5.340">
    <property type="match status" value="1"/>
</dbReference>
<dbReference type="PANTHER" id="PTHR22923:SF116">
    <property type="entry name" value="C1Q DOMAIN-CONTAINING PROTEIN"/>
    <property type="match status" value="1"/>
</dbReference>
<organism evidence="8 9">
    <name type="scientific">Crassostrea virginica</name>
    <name type="common">Eastern oyster</name>
    <dbReference type="NCBI Taxonomy" id="6565"/>
    <lineage>
        <taxon>Eukaryota</taxon>
        <taxon>Metazoa</taxon>
        <taxon>Spiralia</taxon>
        <taxon>Lophotrochozoa</taxon>
        <taxon>Mollusca</taxon>
        <taxon>Bivalvia</taxon>
        <taxon>Autobranchia</taxon>
        <taxon>Pteriomorphia</taxon>
        <taxon>Ostreida</taxon>
        <taxon>Ostreoidea</taxon>
        <taxon>Ostreidae</taxon>
        <taxon>Crassostrea</taxon>
    </lineage>
</organism>
<evidence type="ECO:0000256" key="2">
    <source>
        <dbReference type="ARBA" id="ARBA00022525"/>
    </source>
</evidence>
<dbReference type="Proteomes" id="UP000694844">
    <property type="component" value="Chromosome 6"/>
</dbReference>
<evidence type="ECO:0000313" key="8">
    <source>
        <dbReference type="Proteomes" id="UP000694844"/>
    </source>
</evidence>
<dbReference type="OrthoDB" id="6343173at2759"/>
<gene>
    <name evidence="9" type="primary">LOC111099954</name>
</gene>
<keyword evidence="4" id="KW-0175">Coiled coil</keyword>
<comment type="subcellular location">
    <subcellularLocation>
        <location evidence="1">Secreted</location>
    </subcellularLocation>
</comment>
<evidence type="ECO:0000256" key="6">
    <source>
        <dbReference type="SAM" id="SignalP"/>
    </source>
</evidence>
<feature type="signal peptide" evidence="6">
    <location>
        <begin position="1"/>
        <end position="18"/>
    </location>
</feature>
<dbReference type="SMART" id="SM00110">
    <property type="entry name" value="C1Q"/>
    <property type="match status" value="1"/>
</dbReference>
<dbReference type="PRINTS" id="PR00007">
    <property type="entry name" value="COMPLEMNTC1Q"/>
</dbReference>
<dbReference type="InterPro" id="IPR001073">
    <property type="entry name" value="C1q_dom"/>
</dbReference>
<dbReference type="Gene3D" id="2.60.120.40">
    <property type="match status" value="1"/>
</dbReference>
<feature type="region of interest" description="Disordered" evidence="5">
    <location>
        <begin position="134"/>
        <end position="153"/>
    </location>
</feature>
<evidence type="ECO:0000256" key="4">
    <source>
        <dbReference type="SAM" id="Coils"/>
    </source>
</evidence>
<keyword evidence="8" id="KW-1185">Reference proteome</keyword>
<evidence type="ECO:0000256" key="5">
    <source>
        <dbReference type="SAM" id="MobiDB-lite"/>
    </source>
</evidence>
<dbReference type="PROSITE" id="PS50871">
    <property type="entry name" value="C1Q"/>
    <property type="match status" value="1"/>
</dbReference>
<feature type="compositionally biased region" description="Basic and acidic residues" evidence="5">
    <location>
        <begin position="141"/>
        <end position="153"/>
    </location>
</feature>
<sequence length="420" mass="47738">MMLVRISLLIFMLVRANAFSSFLTDGDNKTSTTLENKDHAWNDVDFLRQMINQETVIRLALVKNVQTLVGDVIQMKKSITTSELTISALQRTVENLNLRVDSLEQENKQLKNSSVVLQDRVLNLEARLNDMNNNVSSLNKNLEDSRKKNDEKRQQILNKTNVVLDDIKMEVRYLSVTLFDFKDHTETSDKIRDSKRKEVESRFNSSIQGLQTENQETKSDVDAIKASIRKLEEAQTNFRENIADNLNSTRSEFESELKKSEYERLKLSASVSSLETFRLNMSKSKCESSEKVAFTATVTQEMTSQNGQTLVFPHIITNVGGGYNGNTGVFTAPRDGVYVFFCRITGRDNPSNMRFEFFLNGSAKTRNLVYGRSANPYRTSSNSIVLQLTHGDRVWIKMYQGGNHYSWGAGGDQSFSGYLL</sequence>
<dbReference type="KEGG" id="cvn:111099954"/>
<evidence type="ECO:0000313" key="9">
    <source>
        <dbReference type="RefSeq" id="XP_022287192.1"/>
    </source>
</evidence>
<evidence type="ECO:0000259" key="7">
    <source>
        <dbReference type="PROSITE" id="PS50871"/>
    </source>
</evidence>
<dbReference type="RefSeq" id="XP_022287192.1">
    <property type="nucleotide sequence ID" value="XM_022431484.1"/>
</dbReference>
<dbReference type="AlphaFoldDB" id="A0A8B8A6U7"/>
<dbReference type="Pfam" id="PF00386">
    <property type="entry name" value="C1q"/>
    <property type="match status" value="1"/>
</dbReference>
<dbReference type="PANTHER" id="PTHR22923">
    <property type="entry name" value="CEREBELLIN-RELATED"/>
    <property type="match status" value="1"/>
</dbReference>
<proteinExistence type="predicted"/>
<keyword evidence="3 6" id="KW-0732">Signal</keyword>
<dbReference type="InterPro" id="IPR008983">
    <property type="entry name" value="Tumour_necrosis_fac-like_dom"/>
</dbReference>
<name>A0A8B8A6U7_CRAVI</name>
<feature type="domain" description="C1q" evidence="7">
    <location>
        <begin position="287"/>
        <end position="420"/>
    </location>
</feature>
<evidence type="ECO:0000256" key="3">
    <source>
        <dbReference type="ARBA" id="ARBA00022729"/>
    </source>
</evidence>
<protein>
    <submittedName>
        <fullName evidence="9">Multimerin-2-like</fullName>
    </submittedName>
</protein>
<dbReference type="GeneID" id="111099954"/>
<feature type="chain" id="PRO_5034716121" evidence="6">
    <location>
        <begin position="19"/>
        <end position="420"/>
    </location>
</feature>
<dbReference type="InterPro" id="IPR050822">
    <property type="entry name" value="Cerebellin_Synaptic_Org"/>
</dbReference>
<evidence type="ECO:0000256" key="1">
    <source>
        <dbReference type="ARBA" id="ARBA00004613"/>
    </source>
</evidence>
<keyword evidence="2" id="KW-0964">Secreted</keyword>
<dbReference type="SUPFAM" id="SSF49842">
    <property type="entry name" value="TNF-like"/>
    <property type="match status" value="1"/>
</dbReference>
<reference evidence="9" key="1">
    <citation type="submission" date="2025-08" db="UniProtKB">
        <authorList>
            <consortium name="RefSeq"/>
        </authorList>
    </citation>
    <scope>IDENTIFICATION</scope>
    <source>
        <tissue evidence="9">Whole sample</tissue>
    </source>
</reference>
<accession>A0A8B8A6U7</accession>
<dbReference type="GO" id="GO:0005576">
    <property type="term" value="C:extracellular region"/>
    <property type="evidence" value="ECO:0007669"/>
    <property type="project" value="UniProtKB-SubCell"/>
</dbReference>
<feature type="coiled-coil region" evidence="4">
    <location>
        <begin position="207"/>
        <end position="263"/>
    </location>
</feature>